<dbReference type="WBParaSite" id="nRc.2.0.1.t37030-RA">
    <property type="protein sequence ID" value="nRc.2.0.1.t37030-RA"/>
    <property type="gene ID" value="nRc.2.0.1.g37030"/>
</dbReference>
<dbReference type="AlphaFoldDB" id="A0A915KF78"/>
<dbReference type="Proteomes" id="UP000887565">
    <property type="component" value="Unplaced"/>
</dbReference>
<evidence type="ECO:0000313" key="2">
    <source>
        <dbReference type="WBParaSite" id="nRc.2.0.1.t37030-RA"/>
    </source>
</evidence>
<accession>A0A915KF78</accession>
<keyword evidence="1" id="KW-1185">Reference proteome</keyword>
<name>A0A915KF78_ROMCU</name>
<reference evidence="2" key="1">
    <citation type="submission" date="2022-11" db="UniProtKB">
        <authorList>
            <consortium name="WormBaseParasite"/>
        </authorList>
    </citation>
    <scope>IDENTIFICATION</scope>
</reference>
<sequence length="140" mass="15652">MTGQNDYKHKCQGPGQRRALFGDTVHPIDEIDGKLLESGVVVFFILEPLEQFMVSADNDLLTVIIMVVHWETVNNGEAFTFHHTIAGLSISSGDPCLLGHFVQRKIELLFVSVAWEQFIECGWFMISQITVQGGSCNLKI</sequence>
<protein>
    <submittedName>
        <fullName evidence="2">Uncharacterized protein</fullName>
    </submittedName>
</protein>
<evidence type="ECO:0000313" key="1">
    <source>
        <dbReference type="Proteomes" id="UP000887565"/>
    </source>
</evidence>
<organism evidence="1 2">
    <name type="scientific">Romanomermis culicivorax</name>
    <name type="common">Nematode worm</name>
    <dbReference type="NCBI Taxonomy" id="13658"/>
    <lineage>
        <taxon>Eukaryota</taxon>
        <taxon>Metazoa</taxon>
        <taxon>Ecdysozoa</taxon>
        <taxon>Nematoda</taxon>
        <taxon>Enoplea</taxon>
        <taxon>Dorylaimia</taxon>
        <taxon>Mermithida</taxon>
        <taxon>Mermithoidea</taxon>
        <taxon>Mermithidae</taxon>
        <taxon>Romanomermis</taxon>
    </lineage>
</organism>
<proteinExistence type="predicted"/>